<keyword evidence="3" id="KW-1185">Reference proteome</keyword>
<evidence type="ECO:0000256" key="1">
    <source>
        <dbReference type="SAM" id="MobiDB-lite"/>
    </source>
</evidence>
<dbReference type="Proteomes" id="UP000001294">
    <property type="component" value="Unassembled WGS sequence"/>
</dbReference>
<dbReference type="AlphaFoldDB" id="B6QW97"/>
<dbReference type="OrthoDB" id="4519528at2759"/>
<sequence length="340" mass="38816">MPEGKKRPAPQDPTTNGFDPLDIFKAQSSNYSRLPEHIKLIEDHLGCGTQADTGFQLYDIFVSKKVFATWVFVVIVQDLSKGSKAITEHTVFDVNLKASSKEKNQWSTRSDSFTDVPLVDIVKCDIDGKPVVVGLLCIPVEIRLDESLYSPNRKEEWFQDLSQDTKAGVRVQRRDEVRDEDMPFNHISDLNTNYVFALEYGWKKAAEKTKLVQVTTRDPTSTDEALALFPETFLRQDKSCVFLLIWVAHRDNEKSPMTTDTPFTINLTIRKGPEEKKLLVKPYNNEISVKPTGVDATEGFIYGLLIVSIPQKNREEIQFFEEAFKDQCSIDVSYVLTRHR</sequence>
<protein>
    <submittedName>
        <fullName evidence="2">Uncharacterized protein</fullName>
    </submittedName>
</protein>
<dbReference type="EMBL" id="DS995906">
    <property type="protein sequence ID" value="EEA19225.1"/>
    <property type="molecule type" value="Genomic_DNA"/>
</dbReference>
<reference evidence="3" key="1">
    <citation type="journal article" date="2015" name="Genome Announc.">
        <title>Genome sequence of the AIDS-associated pathogen Penicillium marneffei (ATCC18224) and its near taxonomic relative Talaromyces stipitatus (ATCC10500).</title>
        <authorList>
            <person name="Nierman W.C."/>
            <person name="Fedorova-Abrams N.D."/>
            <person name="Andrianopoulos A."/>
        </authorList>
    </citation>
    <scope>NUCLEOTIDE SEQUENCE [LARGE SCALE GENOMIC DNA]</scope>
    <source>
        <strain evidence="3">ATCC 18224 / CBS 334.59 / QM 7333</strain>
    </source>
</reference>
<organism evidence="2 3">
    <name type="scientific">Talaromyces marneffei (strain ATCC 18224 / CBS 334.59 / QM 7333)</name>
    <name type="common">Penicillium marneffei</name>
    <dbReference type="NCBI Taxonomy" id="441960"/>
    <lineage>
        <taxon>Eukaryota</taxon>
        <taxon>Fungi</taxon>
        <taxon>Dikarya</taxon>
        <taxon>Ascomycota</taxon>
        <taxon>Pezizomycotina</taxon>
        <taxon>Eurotiomycetes</taxon>
        <taxon>Eurotiomycetidae</taxon>
        <taxon>Eurotiales</taxon>
        <taxon>Trichocomaceae</taxon>
        <taxon>Talaromyces</taxon>
        <taxon>Talaromyces sect. Talaromyces</taxon>
    </lineage>
</organism>
<proteinExistence type="predicted"/>
<evidence type="ECO:0000313" key="3">
    <source>
        <dbReference type="Proteomes" id="UP000001294"/>
    </source>
</evidence>
<name>B6QW97_TALMQ</name>
<accession>B6QW97</accession>
<gene>
    <name evidence="2" type="ORF">PMAA_014850</name>
</gene>
<evidence type="ECO:0000313" key="2">
    <source>
        <dbReference type="EMBL" id="EEA19225.1"/>
    </source>
</evidence>
<dbReference type="PhylomeDB" id="B6QW97"/>
<dbReference type="VEuPathDB" id="FungiDB:PMAA_014850"/>
<dbReference type="HOGENOM" id="CLU_816635_0_0_1"/>
<feature type="region of interest" description="Disordered" evidence="1">
    <location>
        <begin position="1"/>
        <end position="20"/>
    </location>
</feature>